<reference evidence="1" key="2">
    <citation type="journal article" date="2015" name="Data Brief">
        <title>Shoot transcriptome of the giant reed, Arundo donax.</title>
        <authorList>
            <person name="Barrero R.A."/>
            <person name="Guerrero F.D."/>
            <person name="Moolhuijzen P."/>
            <person name="Goolsby J.A."/>
            <person name="Tidwell J."/>
            <person name="Bellgard S.E."/>
            <person name="Bellgard M.I."/>
        </authorList>
    </citation>
    <scope>NUCLEOTIDE SEQUENCE</scope>
    <source>
        <tissue evidence="1">Shoot tissue taken approximately 20 cm above the soil surface</tissue>
    </source>
</reference>
<sequence>MKGWKSSRASYIFCTSPKTVTPLKMWLLPTSLISPPMS</sequence>
<dbReference type="EMBL" id="GBRH01241536">
    <property type="protein sequence ID" value="JAD56359.1"/>
    <property type="molecule type" value="Transcribed_RNA"/>
</dbReference>
<evidence type="ECO:0000313" key="1">
    <source>
        <dbReference type="EMBL" id="JAD56359.1"/>
    </source>
</evidence>
<organism evidence="1">
    <name type="scientific">Arundo donax</name>
    <name type="common">Giant reed</name>
    <name type="synonym">Donax arundinaceus</name>
    <dbReference type="NCBI Taxonomy" id="35708"/>
    <lineage>
        <taxon>Eukaryota</taxon>
        <taxon>Viridiplantae</taxon>
        <taxon>Streptophyta</taxon>
        <taxon>Embryophyta</taxon>
        <taxon>Tracheophyta</taxon>
        <taxon>Spermatophyta</taxon>
        <taxon>Magnoliopsida</taxon>
        <taxon>Liliopsida</taxon>
        <taxon>Poales</taxon>
        <taxon>Poaceae</taxon>
        <taxon>PACMAD clade</taxon>
        <taxon>Arundinoideae</taxon>
        <taxon>Arundineae</taxon>
        <taxon>Arundo</taxon>
    </lineage>
</organism>
<accession>A0A0A9AX82</accession>
<name>A0A0A9AX82_ARUDO</name>
<protein>
    <submittedName>
        <fullName evidence="1">Uncharacterized protein</fullName>
    </submittedName>
</protein>
<reference evidence="1" key="1">
    <citation type="submission" date="2014-09" db="EMBL/GenBank/DDBJ databases">
        <authorList>
            <person name="Magalhaes I.L.F."/>
            <person name="Oliveira U."/>
            <person name="Santos F.R."/>
            <person name="Vidigal T.H.D.A."/>
            <person name="Brescovit A.D."/>
            <person name="Santos A.J."/>
        </authorList>
    </citation>
    <scope>NUCLEOTIDE SEQUENCE</scope>
    <source>
        <tissue evidence="1">Shoot tissue taken approximately 20 cm above the soil surface</tissue>
    </source>
</reference>
<dbReference type="AlphaFoldDB" id="A0A0A9AX82"/>
<proteinExistence type="predicted"/>